<dbReference type="SUPFAM" id="SSF52402">
    <property type="entry name" value="Adenine nucleotide alpha hydrolases-like"/>
    <property type="match status" value="1"/>
</dbReference>
<evidence type="ECO:0000313" key="1">
    <source>
        <dbReference type="EMBL" id="GLK07375.1"/>
    </source>
</evidence>
<dbReference type="AlphaFoldDB" id="A0A9W6MB30"/>
<reference evidence="1" key="1">
    <citation type="journal article" date="2014" name="Int. J. Syst. Evol. Microbiol.">
        <title>Complete genome sequence of Corynebacterium casei LMG S-19264T (=DSM 44701T), isolated from a smear-ripened cheese.</title>
        <authorList>
            <consortium name="US DOE Joint Genome Institute (JGI-PGF)"/>
            <person name="Walter F."/>
            <person name="Albersmeier A."/>
            <person name="Kalinowski J."/>
            <person name="Ruckert C."/>
        </authorList>
    </citation>
    <scope>NUCLEOTIDE SEQUENCE</scope>
    <source>
        <strain evidence="1">VKM Ac-2007</strain>
    </source>
</reference>
<dbReference type="Gene3D" id="3.40.50.620">
    <property type="entry name" value="HUPs"/>
    <property type="match status" value="1"/>
</dbReference>
<evidence type="ECO:0008006" key="3">
    <source>
        <dbReference type="Google" id="ProtNLM"/>
    </source>
</evidence>
<keyword evidence="2" id="KW-1185">Reference proteome</keyword>
<protein>
    <recommendedName>
        <fullName evidence="3">7-cyano-7-deazaguanine synthase</fullName>
    </recommendedName>
</protein>
<name>A0A9W6MB30_9ACTN</name>
<dbReference type="RefSeq" id="WP_271215917.1">
    <property type="nucleotide sequence ID" value="NZ_BAAAVD010000006.1"/>
</dbReference>
<gene>
    <name evidence="1" type="ORF">GCM10017600_07800</name>
</gene>
<reference evidence="1" key="2">
    <citation type="submission" date="2023-01" db="EMBL/GenBank/DDBJ databases">
        <authorList>
            <person name="Sun Q."/>
            <person name="Evtushenko L."/>
        </authorList>
    </citation>
    <scope>NUCLEOTIDE SEQUENCE</scope>
    <source>
        <strain evidence="1">VKM Ac-2007</strain>
    </source>
</reference>
<dbReference type="Proteomes" id="UP001143474">
    <property type="component" value="Unassembled WGS sequence"/>
</dbReference>
<proteinExistence type="predicted"/>
<evidence type="ECO:0000313" key="2">
    <source>
        <dbReference type="Proteomes" id="UP001143474"/>
    </source>
</evidence>
<comment type="caution">
    <text evidence="1">The sequence shown here is derived from an EMBL/GenBank/DDBJ whole genome shotgun (WGS) entry which is preliminary data.</text>
</comment>
<dbReference type="InterPro" id="IPR014729">
    <property type="entry name" value="Rossmann-like_a/b/a_fold"/>
</dbReference>
<dbReference type="EMBL" id="BSEV01000001">
    <property type="protein sequence ID" value="GLK07375.1"/>
    <property type="molecule type" value="Genomic_DNA"/>
</dbReference>
<organism evidence="1 2">
    <name type="scientific">Streptosporangium carneum</name>
    <dbReference type="NCBI Taxonomy" id="47481"/>
    <lineage>
        <taxon>Bacteria</taxon>
        <taxon>Bacillati</taxon>
        <taxon>Actinomycetota</taxon>
        <taxon>Actinomycetes</taxon>
        <taxon>Streptosporangiales</taxon>
        <taxon>Streptosporangiaceae</taxon>
        <taxon>Streptosporangium</taxon>
    </lineage>
</organism>
<sequence length="418" mass="46714">MTKETTVRCEVRGFRTSYGSQYIQFDIGSDLVMRAEGEFGRRGLSPIAADLVDLGAAVYQIERQLRGRQRTNPAVKFDLHIALRDPGSWTTPALTALTAILADLGNAEWDVKVHQRRDIQVAGHQRNTERKVDRVVLLSGGLDSASGAATCKANASRTCLVSFYTRQKASQRDISKMLGFHPPVQWRMSRRPGGRGHTFRYRSFFFLCLGVAVADSWEARKVLQYENGVLATAMPPGPSWFMTRHAYPVMQAQMATLAGALLGGTWSVENPFLQLTKRQCLEAARRVAGTQMMEEVAARTETCWFHWSNRTAGGLKAPGIPCGVCVPCIVRRTALSDGAYAWDLCEDEVKNDLYHGRAFRAYYGFLSDVHSAGDSLSKFYGLMPAAGRELYVRDIFTLQEFLDLFGRFACEFMETFQP</sequence>
<accession>A0A9W6MB30</accession>